<reference evidence="1" key="1">
    <citation type="submission" date="2022-11" db="EMBL/GenBank/DDBJ databases">
        <title>Methylomonas rapida sp. nov., Carotenoid-Producing Obligate Methanotrophs with High Growth Characteristics and Biotechnological Potential.</title>
        <authorList>
            <person name="Tikhonova E.N."/>
            <person name="Suleimanov R.Z."/>
            <person name="Miroshnikov K."/>
            <person name="Oshkin I.Y."/>
            <person name="Belova S.E."/>
            <person name="Danilova O.V."/>
            <person name="Ashikhmin A."/>
            <person name="Konopkin A."/>
            <person name="But S.Y."/>
            <person name="Khmelenina V.N."/>
            <person name="Kuznetsov N."/>
            <person name="Pimenov N.V."/>
            <person name="Dedysh S.N."/>
        </authorList>
    </citation>
    <scope>NUCLEOTIDE SEQUENCE</scope>
    <source>
        <strain evidence="1">MP1</strain>
    </source>
</reference>
<accession>A0ABY7GN13</accession>
<gene>
    <name evidence="1" type="ORF">NM686_005090</name>
</gene>
<organism evidence="1 2">
    <name type="scientific">Methylomonas rapida</name>
    <dbReference type="NCBI Taxonomy" id="2963939"/>
    <lineage>
        <taxon>Bacteria</taxon>
        <taxon>Pseudomonadati</taxon>
        <taxon>Pseudomonadota</taxon>
        <taxon>Gammaproteobacteria</taxon>
        <taxon>Methylococcales</taxon>
        <taxon>Methylococcaceae</taxon>
        <taxon>Methylomonas</taxon>
    </lineage>
</organism>
<dbReference type="Proteomes" id="UP001162780">
    <property type="component" value="Chromosome"/>
</dbReference>
<dbReference type="RefSeq" id="WP_255186801.1">
    <property type="nucleotide sequence ID" value="NZ_CP113517.1"/>
</dbReference>
<keyword evidence="2" id="KW-1185">Reference proteome</keyword>
<protein>
    <recommendedName>
        <fullName evidence="3">Secreted protein</fullName>
    </recommendedName>
</protein>
<sequence>MSIYNHKKEGVFEMKNLLTTALLFTGLIYGGSIVQAQTAPTGCPKGLQRASVNLTVSFSPRTDGSCPLLQDKQLRNLVNKYAVDKVFAYPAVPCVSSTNPVTGTITVDGITYPVTGASQSGQVISGALAAVDPNNAGVLLTGLSSSNAPFATGVAMTVLTLTANNKNLRFVSNDRFAINPVELTDYEEFDLIALDGGSVVGQLTGTGQINGDPFGNFEAEMTVTGTPCVKLP</sequence>
<dbReference type="EMBL" id="CP113517">
    <property type="protein sequence ID" value="WAR45894.1"/>
    <property type="molecule type" value="Genomic_DNA"/>
</dbReference>
<evidence type="ECO:0000313" key="1">
    <source>
        <dbReference type="EMBL" id="WAR45894.1"/>
    </source>
</evidence>
<name>A0ABY7GN13_9GAMM</name>
<evidence type="ECO:0008006" key="3">
    <source>
        <dbReference type="Google" id="ProtNLM"/>
    </source>
</evidence>
<evidence type="ECO:0000313" key="2">
    <source>
        <dbReference type="Proteomes" id="UP001162780"/>
    </source>
</evidence>
<proteinExistence type="predicted"/>